<dbReference type="Gene3D" id="3.90.180.10">
    <property type="entry name" value="Medium-chain alcohol dehydrogenases, catalytic domain"/>
    <property type="match status" value="1"/>
</dbReference>
<dbReference type="CDD" id="cd05195">
    <property type="entry name" value="enoyl_red"/>
    <property type="match status" value="1"/>
</dbReference>
<accession>A0ABP0RCD2</accession>
<feature type="compositionally biased region" description="Basic and acidic residues" evidence="8">
    <location>
        <begin position="2711"/>
        <end position="2725"/>
    </location>
</feature>
<evidence type="ECO:0000256" key="8">
    <source>
        <dbReference type="SAM" id="MobiDB-lite"/>
    </source>
</evidence>
<feature type="region of interest" description="Disordered" evidence="8">
    <location>
        <begin position="3209"/>
        <end position="3237"/>
    </location>
</feature>
<feature type="compositionally biased region" description="Polar residues" evidence="8">
    <location>
        <begin position="2165"/>
        <end position="2177"/>
    </location>
</feature>
<feature type="active site" description="Proton donor; for dehydratase activity" evidence="7">
    <location>
        <position position="943"/>
    </location>
</feature>
<dbReference type="Pfam" id="PF08659">
    <property type="entry name" value="KR"/>
    <property type="match status" value="2"/>
</dbReference>
<evidence type="ECO:0000313" key="12">
    <source>
        <dbReference type="EMBL" id="CAK9097820.1"/>
    </source>
</evidence>
<evidence type="ECO:0000256" key="1">
    <source>
        <dbReference type="ARBA" id="ARBA00022450"/>
    </source>
</evidence>
<dbReference type="Gene3D" id="3.40.50.720">
    <property type="entry name" value="NAD(P)-binding Rossmann-like Domain"/>
    <property type="match status" value="3"/>
</dbReference>
<dbReference type="SUPFAM" id="SSF52151">
    <property type="entry name" value="FabD/lysophospholipase-like"/>
    <property type="match status" value="1"/>
</dbReference>
<dbReference type="InterPro" id="IPR057326">
    <property type="entry name" value="KR_dom"/>
</dbReference>
<dbReference type="PANTHER" id="PTHR43775">
    <property type="entry name" value="FATTY ACID SYNTHASE"/>
    <property type="match status" value="1"/>
</dbReference>
<keyword evidence="2" id="KW-0597">Phosphoprotein</keyword>
<dbReference type="InterPro" id="IPR020807">
    <property type="entry name" value="PKS_DH"/>
</dbReference>
<dbReference type="Gene3D" id="3.10.129.110">
    <property type="entry name" value="Polyketide synthase dehydratase"/>
    <property type="match status" value="2"/>
</dbReference>
<dbReference type="InterPro" id="IPR020843">
    <property type="entry name" value="ER"/>
</dbReference>
<evidence type="ECO:0000256" key="7">
    <source>
        <dbReference type="PROSITE-ProRule" id="PRU01363"/>
    </source>
</evidence>
<dbReference type="PROSITE" id="PS50075">
    <property type="entry name" value="CARRIER"/>
    <property type="match status" value="1"/>
</dbReference>
<evidence type="ECO:0000256" key="5">
    <source>
        <dbReference type="ARBA" id="ARBA00023268"/>
    </source>
</evidence>
<dbReference type="InterPro" id="IPR016035">
    <property type="entry name" value="Acyl_Trfase/lysoPLipase"/>
</dbReference>
<keyword evidence="13" id="KW-1185">Reference proteome</keyword>
<gene>
    <name evidence="12" type="ORF">CCMP2556_LOCUS46393</name>
</gene>
<sequence>MVGVRHGSFIEGADQFDASFFGLSPAETQAQDPQQRLVLSTSYKALAAAGHDQGTLQGAPMSIFVALSNQDWYHWSLNATPTAYTGTGVSAALAANRISFALGLRGTSATIDTACSSSLTSIQAAAESLQRPSRRAGPACRRRLRESVAAGCELLLGPNSVLLRSSASMLSPTGRCQTFNATADGYVRGEGSGAILLTLGEDPSWAGSQVMLCASTTNQDGRSTSLTAPNGQAQQEVLLDALWMAAVPAAAVSFVECHGTGTALGDPIEVGALRRVLGAHKEEKLWLAAGKSNMGHLEAAAGLAGLAKAMCCLLHRAVPPNLHFASLNPHIELDKSCLAVPCGVSQLSQSGQMIAGLSSFGFGGTNAHALLRVASQARPEPVACMKVAMLFTGHNRFRPGQFQELYTANTAFRVAMDRCAKLCSSYLEHSLLDVLFSAEDPMGRLSSSALYSFTATFCLQYAMVDMWQARGVRPVAVLGHSLGEFAAAVSAGVFSLEDGLRLVAARGRLLDEKCSKDEGRMAAIFAPANEVQAIVDEYQDLSVSGINSPCQTVVSGRKDQVEAICKRFPEKSKILGSHYAMHSDLVSDVRAGVKEEIKACTFAPPTSGISFVSSMTGSVEKEEVTKEGYWLSHDSAKPVNFWAAAKHLEKIGCNAFIEIGSRPVLTRLAQTFCQVPGAMWLTTLEPEREETESLLSTCRALQGVQSKGCELQPQRFPWVKPLLHPLLGSLQQTGQVCSIQSKTLLRDADAAPPAVRLFRQHRVDGEAVLPAASHLLLMAAGHLKVDHETNGSKLSLGASYFVELEDITFEQLFALPGPSEEAVQAEVRIEPEGGEGLQLRSRTPSIPSEYKIHARSRRARVVGGPGARGAILQQSLTEWKSKCKLRGPDAYRTLELRKLQYGPSFATIVSWSSFEGHAMAHLSLSSAEAWEYSIGLLHPGILDGAFQLLVLTHSTLHQEVPETDTLLPFSVANCVLGSPAELTGDCWATVHVQRHAQDFVTGIVEVSKDGLLIARLTGATMRCRKTRVPVAKQEANPIDVTFELSWDPWTPQSSDQGLLRPKALLCCSEENAGWLRRSLLWDSECCHQVADLSTIGERLRAEEFDKLAFLAEDDPMESLVKALTFLQVVHQGLQEGATRVERLTVLLVTQCTQPPQLDLKTYDPRHAGLWGLARSARLECDFRVVLLDLTCEYQSDDAQLSSKVFNEEEEACMREKVQYVSRLRRSELQPTWPIQMSLPSRGSLSALTAEPQARNYRSPSHPAPAPLLRVAAVGLNFRDVLNVMGLYPGDPGDPGLDCSGIVAQSDDRLPFDLGESVFGISFGCLRSYADIKEPKLLAKRPLKWSFTDAAALPTVFATVDEAFRDADLKAGQRVLVHAGAGGVGLTAVQYALQLGALVYATAGRQEKKQHLLQMGVKFVANSRDGKMFEEELCSELANGEKMDVVLNSLSHDNFIGRSLAFLREGGTFVEIGKRGIWTQEQMQQQRPDIVYKVLAMDTICEQEPDRFNSLMVRLVKRMETDWTALHCQVFEGLSQCSEALQVLRKAEKIGKLVISVPPLVHDGTYVLSGGTGALGLFVGRALVEEGAQDLVLISRSGGKELELQRSAAKVQIWQCDLASNEAVDVLKAQLERAHSTQAINGVFHLAGLLQDGMLGRLGRADLEAVFGPKVYGLKVLKHVFGEKLDFLLSFSSTASIFGAAGQGNYAAANACMDAWMYKWRLEGLNATSLQWGAWMDIGMAAQHGSFKHLSQQGISRDLGMAMIVSVLRTGCSFSSLSCAKVDWNAFLKPVGFWPPKCFSYMHVEKDNGQRSLEQTMDGQFKAVQTLEWVVSVAFDVIGELEADDPLMSAGMDSLSAVEFRRRLSSERDINLPSTLAFDYPTARAIAGFVDLQSKPIQGTQSAFEPSTVQSIYFTGTACRFPGSTASSPQQAWEHVFKMQLDAVAEIPLQRFDVNEFFDSTGSGVGFVTYARHASFIDGVDLFDNRFFGISSNEAAAIDPQQRHSLEVAYAACHAAGRSRKQLMKTSTGVFVGQCANDWGKTSKERKAGTFMGPGTHASISANRISFCLGLEGVSATVDTACSSTLVALDLSLQRLDHLDAVICSGGQINLIAEPFVAFSNGRLLSASGRCRTFDASADGFTRGEGFGAFFLTKDGPSVVAPAGSMANQDGRSSSLTAPNGPAQQRAITGALKLAGAAGTDIAAVECHGTGTALGDPIEVGALRGTLRENRRDELALMAGKTNVGHLEGAAGALGLVKCIKTLEHVEVPPNVHLEKLNPHIDLKDFLATVPCSSKPLTAASAPKVGLSSFGFGGTNAHAILGVQESSERTNRAEELPELNFRSVSFPCLATVPRLLCLCRSGQEKTFEVQLDLDLAKFSRTVHDKILVSSSLFLALAIEGCQRIKQQAAQLKGVRITAPLILPPEYDGHIWLRLSISEQQFEVCSRHRYSQKAWLVHCVGRFSVQAATRPPAGTLNSLSILGSSGLRQRPAPQRGSESFEALCRSAEPVDDSFEELKRKATEQGLQLCDDSVALLSDVHVGKGEICARVKVPADVAAFTAHPALLDVLQTAVLAFAVFGESKQLAQDLTSVASFSVPSQEIPKGTEYLILHARERRYGISPDSLSASCTVSVDRGPVLLDVQELQLRPVNWRQVSQSLTPVAESELAVPSLYELQWSPASSSGRTFIEEGGKWLLFCPGDQELAEGLQQAIEKEKAQKTDEGRAPEDKEEDDSDSDKGSAGSEEDVEARLSASSCASSARRSPVSKSPTTICTDTLPEELESFDKIFLFASGPPNSDRALEVLAAALLVMKTLWQLVNRSKPAEIWFVVEGTQAAQLEDLAKASIPFHGGLWGLARCARREQRSDFVGCIDAGCSSGVTGSALGLWRRLRRACANQEDGREQELLVRRSALGGEEDSEDSEDGDVERHITRLEQTRVKAHGVWPPPAFPSHSWFLISGGCGGLGIATAGWLVTQGVTHLALSSRTGKCQQDGPESADLQRLCSETGVQVLLHACDITSQAQVDSTLQTMRAFQDVPVKGVVHAAGLLEDHVIAHMERSHLQPVLSPKMDGAVNLHAALSGTSLDQFLMFSSVAALLGSPGQGNYAAANSFLDCFAQYRQAKGLPALSLQWGPWAEVGMAARGGVGGPGFWAPKIAAADALKALGSVLTAPKSGPSAIGITRVNWSILLKRLSSVPPAWANFKSHWEPPVEPKEAKVGLDKEQEERKGIGMNPGEPRAPRLRAMEGMGGMGGMSSLGMGSMGLTLGLSFAGASELGSKNDMSAAVAVVSMGEVVAHLALAWGADCPCKKVKEQLKAIRVTTASLQLQRAYSSDGSP</sequence>
<dbReference type="InterPro" id="IPR014031">
    <property type="entry name" value="Ketoacyl_synth_C"/>
</dbReference>
<dbReference type="InterPro" id="IPR014043">
    <property type="entry name" value="Acyl_transferase_dom"/>
</dbReference>
<dbReference type="Proteomes" id="UP001642484">
    <property type="component" value="Unassembled WGS sequence"/>
</dbReference>
<feature type="domain" description="Ketosynthase family 3 (KS3)" evidence="10">
    <location>
        <begin position="1908"/>
        <end position="2322"/>
    </location>
</feature>
<dbReference type="InterPro" id="IPR013149">
    <property type="entry name" value="ADH-like_C"/>
</dbReference>
<dbReference type="PANTHER" id="PTHR43775:SF37">
    <property type="entry name" value="SI:DKEY-61P9.11"/>
    <property type="match status" value="1"/>
</dbReference>
<evidence type="ECO:0000259" key="11">
    <source>
        <dbReference type="PROSITE" id="PS52019"/>
    </source>
</evidence>
<dbReference type="SUPFAM" id="SSF51735">
    <property type="entry name" value="NAD(P)-binding Rossmann-fold domains"/>
    <property type="match status" value="5"/>
</dbReference>
<dbReference type="InterPro" id="IPR018201">
    <property type="entry name" value="Ketoacyl_synth_AS"/>
</dbReference>
<comment type="caution">
    <text evidence="7">Lacks conserved residue(s) required for the propagation of feature annotation.</text>
</comment>
<feature type="region of interest" description="Disordered" evidence="8">
    <location>
        <begin position="2711"/>
        <end position="2770"/>
    </location>
</feature>
<evidence type="ECO:0000256" key="4">
    <source>
        <dbReference type="ARBA" id="ARBA00022857"/>
    </source>
</evidence>
<dbReference type="InterPro" id="IPR036736">
    <property type="entry name" value="ACP-like_sf"/>
</dbReference>
<dbReference type="Pfam" id="PF14765">
    <property type="entry name" value="PS-DH"/>
    <property type="match status" value="1"/>
</dbReference>
<evidence type="ECO:0000256" key="6">
    <source>
        <dbReference type="ARBA" id="ARBA00023315"/>
    </source>
</evidence>
<dbReference type="InterPro" id="IPR001227">
    <property type="entry name" value="Ac_transferase_dom_sf"/>
</dbReference>
<feature type="domain" description="PKS/mFAS DH" evidence="11">
    <location>
        <begin position="2317"/>
        <end position="2654"/>
    </location>
</feature>
<dbReference type="SMART" id="SM00825">
    <property type="entry name" value="PKS_KS"/>
    <property type="match status" value="2"/>
</dbReference>
<dbReference type="SUPFAM" id="SSF55048">
    <property type="entry name" value="Probable ACP-binding domain of malonyl-CoA ACP transacylase"/>
    <property type="match status" value="1"/>
</dbReference>
<dbReference type="SUPFAM" id="SSF53901">
    <property type="entry name" value="Thiolase-like"/>
    <property type="match status" value="2"/>
</dbReference>
<organism evidence="12 13">
    <name type="scientific">Durusdinium trenchii</name>
    <dbReference type="NCBI Taxonomy" id="1381693"/>
    <lineage>
        <taxon>Eukaryota</taxon>
        <taxon>Sar</taxon>
        <taxon>Alveolata</taxon>
        <taxon>Dinophyceae</taxon>
        <taxon>Suessiales</taxon>
        <taxon>Symbiodiniaceae</taxon>
        <taxon>Durusdinium</taxon>
    </lineage>
</organism>
<dbReference type="Gene3D" id="3.40.366.10">
    <property type="entry name" value="Malonyl-Coenzyme A Acyl Carrier Protein, domain 2"/>
    <property type="match status" value="1"/>
</dbReference>
<dbReference type="Gene3D" id="3.40.50.11460">
    <property type="match status" value="1"/>
</dbReference>
<evidence type="ECO:0000313" key="13">
    <source>
        <dbReference type="Proteomes" id="UP001642484"/>
    </source>
</evidence>
<dbReference type="SMART" id="SM00829">
    <property type="entry name" value="PKS_ER"/>
    <property type="match status" value="1"/>
</dbReference>
<keyword evidence="5" id="KW-0511">Multifunctional enzyme</keyword>
<feature type="region of interest" description="C-terminal hotdog fold" evidence="7">
    <location>
        <begin position="2503"/>
        <end position="2654"/>
    </location>
</feature>
<dbReference type="SMART" id="SM00827">
    <property type="entry name" value="PKS_AT"/>
    <property type="match status" value="1"/>
</dbReference>
<dbReference type="EMBL" id="CAXAMN010025783">
    <property type="protein sequence ID" value="CAK9097820.1"/>
    <property type="molecule type" value="Genomic_DNA"/>
</dbReference>
<dbReference type="Gene3D" id="3.40.47.10">
    <property type="match status" value="2"/>
</dbReference>
<dbReference type="SUPFAM" id="SSF50129">
    <property type="entry name" value="GroES-like"/>
    <property type="match status" value="1"/>
</dbReference>
<dbReference type="InterPro" id="IPR049900">
    <property type="entry name" value="PKS_mFAS_DH"/>
</dbReference>
<protein>
    <submittedName>
        <fullName evidence="12">Uncharacterized protein</fullName>
    </submittedName>
</protein>
<keyword evidence="4" id="KW-0521">NADP</keyword>
<feature type="region of interest" description="N-terminal hotdog fold" evidence="7">
    <location>
        <begin position="2317"/>
        <end position="2468"/>
    </location>
</feature>
<feature type="region of interest" description="C-terminal hotdog fold" evidence="7">
    <location>
        <begin position="882"/>
        <end position="1030"/>
    </location>
</feature>
<dbReference type="CDD" id="cd00833">
    <property type="entry name" value="PKS"/>
    <property type="match status" value="2"/>
</dbReference>
<feature type="domain" description="Ketosynthase family 3 (KS3)" evidence="10">
    <location>
        <begin position="1"/>
        <end position="373"/>
    </location>
</feature>
<dbReference type="SMART" id="SM00826">
    <property type="entry name" value="PKS_DH"/>
    <property type="match status" value="1"/>
</dbReference>
<dbReference type="SMART" id="SM00823">
    <property type="entry name" value="PKS_PP"/>
    <property type="match status" value="1"/>
</dbReference>
<dbReference type="InterPro" id="IPR011032">
    <property type="entry name" value="GroES-like_sf"/>
</dbReference>
<dbReference type="InterPro" id="IPR014030">
    <property type="entry name" value="Ketoacyl_synth_N"/>
</dbReference>
<keyword evidence="1" id="KW-0596">Phosphopantetheine</keyword>
<dbReference type="Pfam" id="PF02801">
    <property type="entry name" value="Ketoacyl-synt_C"/>
    <property type="match status" value="2"/>
</dbReference>
<dbReference type="InterPro" id="IPR042104">
    <property type="entry name" value="PKS_dehydratase_sf"/>
</dbReference>
<dbReference type="Pfam" id="PF00698">
    <property type="entry name" value="Acyl_transf_1"/>
    <property type="match status" value="1"/>
</dbReference>
<dbReference type="Gene3D" id="1.10.1200.10">
    <property type="entry name" value="ACP-like"/>
    <property type="match status" value="1"/>
</dbReference>
<evidence type="ECO:0000256" key="3">
    <source>
        <dbReference type="ARBA" id="ARBA00022679"/>
    </source>
</evidence>
<dbReference type="CDD" id="cd08955">
    <property type="entry name" value="KR_2_FAS_SDR_x"/>
    <property type="match status" value="1"/>
</dbReference>
<evidence type="ECO:0000259" key="10">
    <source>
        <dbReference type="PROSITE" id="PS52004"/>
    </source>
</evidence>
<proteinExistence type="predicted"/>
<dbReference type="Pfam" id="PF00550">
    <property type="entry name" value="PP-binding"/>
    <property type="match status" value="1"/>
</dbReference>
<feature type="compositionally biased region" description="Basic and acidic residues" evidence="8">
    <location>
        <begin position="3209"/>
        <end position="3226"/>
    </location>
</feature>
<dbReference type="InterPro" id="IPR020841">
    <property type="entry name" value="PKS_Beta-ketoAc_synthase_dom"/>
</dbReference>
<keyword evidence="3" id="KW-0808">Transferase</keyword>
<dbReference type="Pfam" id="PF00109">
    <property type="entry name" value="ketoacyl-synt"/>
    <property type="match status" value="2"/>
</dbReference>
<dbReference type="PROSITE" id="PS52004">
    <property type="entry name" value="KS3_2"/>
    <property type="match status" value="2"/>
</dbReference>
<dbReference type="PROSITE" id="PS52019">
    <property type="entry name" value="PKS_MFAS_DH"/>
    <property type="match status" value="2"/>
</dbReference>
<feature type="region of interest" description="Disordered" evidence="8">
    <location>
        <begin position="2161"/>
        <end position="2181"/>
    </location>
</feature>
<dbReference type="SMART" id="SM00822">
    <property type="entry name" value="PKS_KR"/>
    <property type="match status" value="2"/>
</dbReference>
<evidence type="ECO:0000256" key="2">
    <source>
        <dbReference type="ARBA" id="ARBA00022553"/>
    </source>
</evidence>
<dbReference type="InterPro" id="IPR050091">
    <property type="entry name" value="PKS_NRPS_Biosynth_Enz"/>
</dbReference>
<comment type="caution">
    <text evidence="12">The sequence shown here is derived from an EMBL/GenBank/DDBJ whole genome shotgun (WGS) entry which is preliminary data.</text>
</comment>
<reference evidence="12 13" key="1">
    <citation type="submission" date="2024-02" db="EMBL/GenBank/DDBJ databases">
        <authorList>
            <person name="Chen Y."/>
            <person name="Shah S."/>
            <person name="Dougan E. K."/>
            <person name="Thang M."/>
            <person name="Chan C."/>
        </authorList>
    </citation>
    <scope>NUCLEOTIDE SEQUENCE [LARGE SCALE GENOMIC DNA]</scope>
</reference>
<feature type="domain" description="Carrier" evidence="9">
    <location>
        <begin position="1813"/>
        <end position="1893"/>
    </location>
</feature>
<feature type="active site" description="Proton acceptor; for dehydratase activity" evidence="7">
    <location>
        <position position="761"/>
    </location>
</feature>
<dbReference type="InterPro" id="IPR016039">
    <property type="entry name" value="Thiolase-like"/>
</dbReference>
<dbReference type="InterPro" id="IPR013968">
    <property type="entry name" value="PKS_KR"/>
</dbReference>
<dbReference type="PROSITE" id="PS00606">
    <property type="entry name" value="KS3_1"/>
    <property type="match status" value="2"/>
</dbReference>
<feature type="region of interest" description="N-terminal hotdog fold" evidence="7">
    <location>
        <begin position="724"/>
        <end position="865"/>
    </location>
</feature>
<feature type="compositionally biased region" description="Low complexity" evidence="8">
    <location>
        <begin position="2748"/>
        <end position="2761"/>
    </location>
</feature>
<keyword evidence="6" id="KW-0012">Acyltransferase</keyword>
<dbReference type="InterPro" id="IPR036291">
    <property type="entry name" value="NAD(P)-bd_dom_sf"/>
</dbReference>
<dbReference type="InterPro" id="IPR020806">
    <property type="entry name" value="PKS_PP-bd"/>
</dbReference>
<feature type="domain" description="PKS/mFAS DH" evidence="11">
    <location>
        <begin position="724"/>
        <end position="1030"/>
    </location>
</feature>
<name>A0ABP0RCD2_9DINO</name>
<dbReference type="InterPro" id="IPR016036">
    <property type="entry name" value="Malonyl_transacylase_ACP-bd"/>
</dbReference>
<evidence type="ECO:0000259" key="9">
    <source>
        <dbReference type="PROSITE" id="PS50075"/>
    </source>
</evidence>
<dbReference type="InterPro" id="IPR009081">
    <property type="entry name" value="PP-bd_ACP"/>
</dbReference>
<dbReference type="SUPFAM" id="SSF47336">
    <property type="entry name" value="ACP-like"/>
    <property type="match status" value="1"/>
</dbReference>
<dbReference type="InterPro" id="IPR049551">
    <property type="entry name" value="PKS_DH_C"/>
</dbReference>
<dbReference type="Pfam" id="PF00107">
    <property type="entry name" value="ADH_zinc_N"/>
    <property type="match status" value="1"/>
</dbReference>